<dbReference type="EMBL" id="FNCJ01000007">
    <property type="protein sequence ID" value="SDH11691.1"/>
    <property type="molecule type" value="Genomic_DNA"/>
</dbReference>
<organism evidence="1 2">
    <name type="scientific">Paraburkholderia phenazinium</name>
    <dbReference type="NCBI Taxonomy" id="60549"/>
    <lineage>
        <taxon>Bacteria</taxon>
        <taxon>Pseudomonadati</taxon>
        <taxon>Pseudomonadota</taxon>
        <taxon>Betaproteobacteria</taxon>
        <taxon>Burkholderiales</taxon>
        <taxon>Burkholderiaceae</taxon>
        <taxon>Paraburkholderia</taxon>
    </lineage>
</organism>
<proteinExistence type="predicted"/>
<protein>
    <submittedName>
        <fullName evidence="1">Uncharacterized protein</fullName>
    </submittedName>
</protein>
<evidence type="ECO:0000313" key="2">
    <source>
        <dbReference type="Proteomes" id="UP000199706"/>
    </source>
</evidence>
<gene>
    <name evidence="1" type="ORF">SAMN05216466_107158</name>
</gene>
<dbReference type="RefSeq" id="WP_090685803.1">
    <property type="nucleotide sequence ID" value="NZ_FNCJ01000007.1"/>
</dbReference>
<dbReference type="AlphaFoldDB" id="A0A1G7ZSN6"/>
<dbReference type="OrthoDB" id="7872854at2"/>
<dbReference type="Proteomes" id="UP000199706">
    <property type="component" value="Unassembled WGS sequence"/>
</dbReference>
<reference evidence="1 2" key="1">
    <citation type="submission" date="2016-10" db="EMBL/GenBank/DDBJ databases">
        <authorList>
            <person name="de Groot N.N."/>
        </authorList>
    </citation>
    <scope>NUCLEOTIDE SEQUENCE [LARGE SCALE GENOMIC DNA]</scope>
    <source>
        <strain evidence="1 2">LMG 2247</strain>
    </source>
</reference>
<sequence>MERREVIDLFGEVPKHQQRQPKLVRMHVVETGDDCGYYPVGVPAAVRFACRQCSEVTDWMFVMATTAKRGIPCPKCNGEKS</sequence>
<name>A0A1G7ZSN6_9BURK</name>
<evidence type="ECO:0000313" key="1">
    <source>
        <dbReference type="EMBL" id="SDH11691.1"/>
    </source>
</evidence>
<accession>A0A1G7ZSN6</accession>